<keyword evidence="6 7" id="KW-0539">Nucleus</keyword>
<dbReference type="CDD" id="cd14458">
    <property type="entry name" value="DP_DD"/>
    <property type="match status" value="1"/>
</dbReference>
<evidence type="ECO:0000256" key="7">
    <source>
        <dbReference type="RuleBase" id="RU003796"/>
    </source>
</evidence>
<keyword evidence="4 7" id="KW-0238">DNA-binding</keyword>
<evidence type="ECO:0000256" key="6">
    <source>
        <dbReference type="ARBA" id="ARBA00023242"/>
    </source>
</evidence>
<sequence length="456" mass="49592">MLSEDRSFDPLSEHLLHGLHEAGLYEFAREHGVLMNGIAPLQRPYDTIPSSDAPSSKIDDMEASADPTLAVMEPKFISPVEVEHAPFADLQGKGVPVDGSQISNIPPTTANQPLPPTPVGARRKLDEVSTDGGSPCGTAATGEVVITPSKAAKGKKPRVSRVSGADKGSKGLRHFAMKVCEKVKSKQKTSYNEVADELVVEFSNAELGVDAPNDEKNVRRRVYDALNVLKAMEIIANEKKDIIWKGLPSTSSTAPAVDSRQLQEDKAEIKNRVDSKQEQYQDLVRQHTSLVNLLARNAGKELGKGYEGIKLPFILLQTKPEARVDVEMSEGRDSVHIDFNNSQYLLHDDSHVLLQMGLHHPRADEGATVESTAQNLQHEAAPVASVSQQVKSGYEGVHGADNSWAKPRVLGETYAILPRGCSSCNSEGGIRGGTCSRTHFMPHFTPLMPIFCSVNR</sequence>
<dbReference type="Proteomes" id="UP001190700">
    <property type="component" value="Unassembled WGS sequence"/>
</dbReference>
<dbReference type="Pfam" id="PF08781">
    <property type="entry name" value="DP"/>
    <property type="match status" value="1"/>
</dbReference>
<dbReference type="InterPro" id="IPR036388">
    <property type="entry name" value="WH-like_DNA-bd_sf"/>
</dbReference>
<feature type="domain" description="Transcription factor DP C-terminal" evidence="9">
    <location>
        <begin position="257"/>
        <end position="392"/>
    </location>
</feature>
<dbReference type="PANTHER" id="PTHR12548">
    <property type="entry name" value="TRANSCRIPTION FACTOR DP"/>
    <property type="match status" value="1"/>
</dbReference>
<evidence type="ECO:0000313" key="11">
    <source>
        <dbReference type="EMBL" id="KAK3257224.1"/>
    </source>
</evidence>
<dbReference type="FunFam" id="1.10.10.10:FF:000047">
    <property type="entry name" value="Transcription factor"/>
    <property type="match status" value="1"/>
</dbReference>
<evidence type="ECO:0000259" key="10">
    <source>
        <dbReference type="SMART" id="SM01372"/>
    </source>
</evidence>
<keyword evidence="8" id="KW-0175">Coiled coil</keyword>
<protein>
    <submittedName>
        <fullName evidence="11">Uncharacterized protein</fullName>
    </submittedName>
</protein>
<evidence type="ECO:0000256" key="4">
    <source>
        <dbReference type="ARBA" id="ARBA00023125"/>
    </source>
</evidence>
<dbReference type="InterPro" id="IPR037241">
    <property type="entry name" value="E2F-DP_heterodim"/>
</dbReference>
<keyword evidence="5 7" id="KW-0804">Transcription</keyword>
<evidence type="ECO:0000313" key="12">
    <source>
        <dbReference type="Proteomes" id="UP001190700"/>
    </source>
</evidence>
<comment type="subcellular location">
    <subcellularLocation>
        <location evidence="1 7">Nucleus</location>
    </subcellularLocation>
</comment>
<keyword evidence="3 7" id="KW-0805">Transcription regulation</keyword>
<evidence type="ECO:0000256" key="2">
    <source>
        <dbReference type="ARBA" id="ARBA00010940"/>
    </source>
</evidence>
<evidence type="ECO:0000256" key="8">
    <source>
        <dbReference type="SAM" id="Coils"/>
    </source>
</evidence>
<proteinExistence type="inferred from homology"/>
<dbReference type="GO" id="GO:0000981">
    <property type="term" value="F:DNA-binding transcription factor activity, RNA polymerase II-specific"/>
    <property type="evidence" value="ECO:0007669"/>
    <property type="project" value="TreeGrafter"/>
</dbReference>
<evidence type="ECO:0000256" key="5">
    <source>
        <dbReference type="ARBA" id="ARBA00023163"/>
    </source>
</evidence>
<dbReference type="SUPFAM" id="SSF144074">
    <property type="entry name" value="E2F-DP heterodimerization region"/>
    <property type="match status" value="1"/>
</dbReference>
<dbReference type="SUPFAM" id="SSF46785">
    <property type="entry name" value="Winged helix' DNA-binding domain"/>
    <property type="match status" value="1"/>
</dbReference>
<dbReference type="GO" id="GO:0000977">
    <property type="term" value="F:RNA polymerase II transcription regulatory region sequence-specific DNA binding"/>
    <property type="evidence" value="ECO:0007669"/>
    <property type="project" value="TreeGrafter"/>
</dbReference>
<reference evidence="11 12" key="1">
    <citation type="journal article" date="2015" name="Genome Biol. Evol.">
        <title>Comparative Genomics of a Bacterivorous Green Alga Reveals Evolutionary Causalities and Consequences of Phago-Mixotrophic Mode of Nutrition.</title>
        <authorList>
            <person name="Burns J.A."/>
            <person name="Paasch A."/>
            <person name="Narechania A."/>
            <person name="Kim E."/>
        </authorList>
    </citation>
    <scope>NUCLEOTIDE SEQUENCE [LARGE SCALE GENOMIC DNA]</scope>
    <source>
        <strain evidence="11 12">PLY_AMNH</strain>
    </source>
</reference>
<dbReference type="PANTHER" id="PTHR12548:SF9">
    <property type="entry name" value="TRANSCRIPTION FACTOR DP"/>
    <property type="match status" value="1"/>
</dbReference>
<dbReference type="SMART" id="SM01372">
    <property type="entry name" value="E2F_TDP"/>
    <property type="match status" value="1"/>
</dbReference>
<dbReference type="Gene3D" id="1.20.140.80">
    <property type="entry name" value="Transcription factor DP"/>
    <property type="match status" value="1"/>
</dbReference>
<dbReference type="Gene3D" id="1.10.10.10">
    <property type="entry name" value="Winged helix-like DNA-binding domain superfamily/Winged helix DNA-binding domain"/>
    <property type="match status" value="1"/>
</dbReference>
<name>A0AAE0KQY3_9CHLO</name>
<dbReference type="GO" id="GO:0005667">
    <property type="term" value="C:transcription regulator complex"/>
    <property type="evidence" value="ECO:0007669"/>
    <property type="project" value="InterPro"/>
</dbReference>
<feature type="domain" description="E2F/DP family winged-helix DNA-binding" evidence="10">
    <location>
        <begin position="167"/>
        <end position="246"/>
    </location>
</feature>
<dbReference type="GO" id="GO:0005634">
    <property type="term" value="C:nucleus"/>
    <property type="evidence" value="ECO:0007669"/>
    <property type="project" value="UniProtKB-SubCell"/>
</dbReference>
<dbReference type="InterPro" id="IPR036390">
    <property type="entry name" value="WH_DNA-bd_sf"/>
</dbReference>
<dbReference type="SMART" id="SM01138">
    <property type="entry name" value="DP"/>
    <property type="match status" value="1"/>
</dbReference>
<evidence type="ECO:0000256" key="1">
    <source>
        <dbReference type="ARBA" id="ARBA00004123"/>
    </source>
</evidence>
<dbReference type="InterPro" id="IPR014889">
    <property type="entry name" value="Transc_factor_DP_C"/>
</dbReference>
<organism evidence="11 12">
    <name type="scientific">Cymbomonas tetramitiformis</name>
    <dbReference type="NCBI Taxonomy" id="36881"/>
    <lineage>
        <taxon>Eukaryota</taxon>
        <taxon>Viridiplantae</taxon>
        <taxon>Chlorophyta</taxon>
        <taxon>Pyramimonadophyceae</taxon>
        <taxon>Pyramimonadales</taxon>
        <taxon>Pyramimonadaceae</taxon>
        <taxon>Cymbomonas</taxon>
    </lineage>
</organism>
<dbReference type="InterPro" id="IPR015648">
    <property type="entry name" value="Transcrpt_fac_DP"/>
</dbReference>
<comment type="caution">
    <text evidence="11">The sequence shown here is derived from an EMBL/GenBank/DDBJ whole genome shotgun (WGS) entry which is preliminary data.</text>
</comment>
<evidence type="ECO:0000259" key="9">
    <source>
        <dbReference type="SMART" id="SM01138"/>
    </source>
</evidence>
<dbReference type="InterPro" id="IPR038168">
    <property type="entry name" value="TF_DP_C_sf"/>
</dbReference>
<dbReference type="GO" id="GO:0051726">
    <property type="term" value="P:regulation of cell cycle"/>
    <property type="evidence" value="ECO:0007669"/>
    <property type="project" value="InterPro"/>
</dbReference>
<dbReference type="EMBL" id="LGRX02020836">
    <property type="protein sequence ID" value="KAK3257224.1"/>
    <property type="molecule type" value="Genomic_DNA"/>
</dbReference>
<dbReference type="AlphaFoldDB" id="A0AAE0KQY3"/>
<gene>
    <name evidence="11" type="ORF">CYMTET_33684</name>
</gene>
<dbReference type="Pfam" id="PF02319">
    <property type="entry name" value="WHD_E2F_TDP"/>
    <property type="match status" value="1"/>
</dbReference>
<comment type="similarity">
    <text evidence="2 7">Belongs to the E2F/DP family.</text>
</comment>
<dbReference type="InterPro" id="IPR003316">
    <property type="entry name" value="E2F_WHTH_DNA-bd_dom"/>
</dbReference>
<accession>A0AAE0KQY3</accession>
<keyword evidence="12" id="KW-1185">Reference proteome</keyword>
<feature type="coiled-coil region" evidence="8">
    <location>
        <begin position="259"/>
        <end position="286"/>
    </location>
</feature>
<evidence type="ECO:0000256" key="3">
    <source>
        <dbReference type="ARBA" id="ARBA00023015"/>
    </source>
</evidence>